<dbReference type="AlphaFoldDB" id="A0A1A9ZU15"/>
<dbReference type="EnsemblMetazoa" id="GPAI025050-RA">
    <property type="protein sequence ID" value="GPAI025050-PA"/>
    <property type="gene ID" value="GPAI025050"/>
</dbReference>
<proteinExistence type="predicted"/>
<evidence type="ECO:0000313" key="1">
    <source>
        <dbReference type="EnsemblMetazoa" id="GPAI025050-PA"/>
    </source>
</evidence>
<accession>A0A1A9ZU15</accession>
<name>A0A1A9ZU15_GLOPL</name>
<organism evidence="1 2">
    <name type="scientific">Glossina pallidipes</name>
    <name type="common">Tsetse fly</name>
    <dbReference type="NCBI Taxonomy" id="7398"/>
    <lineage>
        <taxon>Eukaryota</taxon>
        <taxon>Metazoa</taxon>
        <taxon>Ecdysozoa</taxon>
        <taxon>Arthropoda</taxon>
        <taxon>Hexapoda</taxon>
        <taxon>Insecta</taxon>
        <taxon>Pterygota</taxon>
        <taxon>Neoptera</taxon>
        <taxon>Endopterygota</taxon>
        <taxon>Diptera</taxon>
        <taxon>Brachycera</taxon>
        <taxon>Muscomorpha</taxon>
        <taxon>Hippoboscoidea</taxon>
        <taxon>Glossinidae</taxon>
        <taxon>Glossina</taxon>
    </lineage>
</organism>
<protein>
    <submittedName>
        <fullName evidence="1">Uncharacterized protein</fullName>
    </submittedName>
</protein>
<evidence type="ECO:0000313" key="2">
    <source>
        <dbReference type="Proteomes" id="UP000092445"/>
    </source>
</evidence>
<reference evidence="2" key="1">
    <citation type="submission" date="2014-03" db="EMBL/GenBank/DDBJ databases">
        <authorList>
            <person name="Aksoy S."/>
            <person name="Warren W."/>
            <person name="Wilson R.K."/>
        </authorList>
    </citation>
    <scope>NUCLEOTIDE SEQUENCE [LARGE SCALE GENOMIC DNA]</scope>
    <source>
        <strain evidence="2">IAEA</strain>
    </source>
</reference>
<dbReference type="Proteomes" id="UP000092445">
    <property type="component" value="Unassembled WGS sequence"/>
</dbReference>
<reference evidence="1" key="2">
    <citation type="submission" date="2020-05" db="UniProtKB">
        <authorList>
            <consortium name="EnsemblMetazoa"/>
        </authorList>
    </citation>
    <scope>IDENTIFICATION</scope>
    <source>
        <strain evidence="1">IAEA</strain>
    </source>
</reference>
<keyword evidence="2" id="KW-1185">Reference proteome</keyword>
<dbReference type="VEuPathDB" id="VectorBase:GPAI025050"/>
<sequence>MLKVSVEMLEHAIITHTYVHAQAWCQTKCYARKERNFDTGSTYSNAPANSWRAFCPFFTRPQPKIGVSFNESNAYMSQMVSNEIDSLKEEEEKQEMASITLNFTSNTFAYISFLQRSI</sequence>